<feature type="transmembrane region" description="Helical" evidence="5">
    <location>
        <begin position="425"/>
        <end position="447"/>
    </location>
</feature>
<feature type="transmembrane region" description="Helical" evidence="5">
    <location>
        <begin position="383"/>
        <end position="404"/>
    </location>
</feature>
<sequence length="478" mass="54822">MLNNFSKQLQSIGQKIALPYIVFFELVLICRMVSAYSTLPPKIDSMFTMIIMLLSGVIFLTHFLPMIIEKKKIKLEYWLIAFIAILAISTVLNHHYAFTENIKLIIWQCIFFFCVFEIGRENNKKLFTVFESILLIVWTILVLFSLYLFFARVSFSMPVKSLYYGMRIGFFENRLYGIFVDPNYACTISLVCMIFALRKVIFSSKMWVKILSVFVMFIQFSYVSLSGSRSGSIQLVAVVFFGTFFFSLFYQSKKSRAMIYKILGALVIAMISSAIAFGGVSLFKTSYIQVANKVEFSDPKIVEFFEKDSDKKLAEDKPLSAERPDVVENNDISNSRFALWKSATELMRLEPIFGTTPKGFVEIAKAKIPETHIAKTGQTPHSAFFYLLAATGISGTAVFVLFLVSKMWKSLCILFSTKQKNYLEFLINNQIVLIILVSSLLITEIVLTRRSATFIFWLYLGKLQYDFDKNKKGNTMEK</sequence>
<evidence type="ECO:0000256" key="3">
    <source>
        <dbReference type="ARBA" id="ARBA00022989"/>
    </source>
</evidence>
<keyword evidence="4 5" id="KW-0472">Membrane</keyword>
<protein>
    <submittedName>
        <fullName evidence="7">Polymerase</fullName>
    </submittedName>
</protein>
<dbReference type="InterPro" id="IPR051533">
    <property type="entry name" value="WaaL-like"/>
</dbReference>
<evidence type="ECO:0000256" key="5">
    <source>
        <dbReference type="SAM" id="Phobius"/>
    </source>
</evidence>
<organism evidence="7 8">
    <name type="scientific">Enterococcus villorum</name>
    <dbReference type="NCBI Taxonomy" id="112904"/>
    <lineage>
        <taxon>Bacteria</taxon>
        <taxon>Bacillati</taxon>
        <taxon>Bacillota</taxon>
        <taxon>Bacilli</taxon>
        <taxon>Lactobacillales</taxon>
        <taxon>Enterococcaceae</taxon>
        <taxon>Enterococcus</taxon>
    </lineage>
</organism>
<feature type="transmembrane region" description="Helical" evidence="5">
    <location>
        <begin position="20"/>
        <end position="39"/>
    </location>
</feature>
<feature type="transmembrane region" description="Helical" evidence="5">
    <location>
        <begin position="77"/>
        <end position="98"/>
    </location>
</feature>
<evidence type="ECO:0000256" key="1">
    <source>
        <dbReference type="ARBA" id="ARBA00004141"/>
    </source>
</evidence>
<keyword evidence="3 5" id="KW-1133">Transmembrane helix</keyword>
<dbReference type="PANTHER" id="PTHR37422">
    <property type="entry name" value="TEICHURONIC ACID BIOSYNTHESIS PROTEIN TUAE"/>
    <property type="match status" value="1"/>
</dbReference>
<evidence type="ECO:0000259" key="6">
    <source>
        <dbReference type="Pfam" id="PF04932"/>
    </source>
</evidence>
<dbReference type="STRING" id="112904.BH747_02680"/>
<dbReference type="Proteomes" id="UP000192477">
    <property type="component" value="Unassembled WGS sequence"/>
</dbReference>
<proteinExistence type="predicted"/>
<dbReference type="OrthoDB" id="1903878at2"/>
<feature type="transmembrane region" description="Helical" evidence="5">
    <location>
        <begin position="206"/>
        <end position="225"/>
    </location>
</feature>
<reference evidence="7 8" key="1">
    <citation type="journal article" date="2017" name="BMC Microbiol.">
        <title>Comparative genomics of Enterococcus spp. isolated from bovine feces.</title>
        <authorList>
            <person name="Beukers A.G."/>
            <person name="Zaheer R."/>
            <person name="Goji N."/>
            <person name="Amoako K.K."/>
            <person name="Chaves A.V."/>
            <person name="Ward M.P."/>
            <person name="McAllister T.A."/>
        </authorList>
    </citation>
    <scope>NUCLEOTIDE SEQUENCE [LARGE SCALE GENOMIC DNA]</scope>
    <source>
        <strain evidence="7 8">F1129D 143</strain>
    </source>
</reference>
<dbReference type="EMBL" id="MJEA01000002">
    <property type="protein sequence ID" value="OQO70924.1"/>
    <property type="molecule type" value="Genomic_DNA"/>
</dbReference>
<feature type="transmembrane region" description="Helical" evidence="5">
    <location>
        <begin position="262"/>
        <end position="283"/>
    </location>
</feature>
<evidence type="ECO:0000313" key="7">
    <source>
        <dbReference type="EMBL" id="OQO70924.1"/>
    </source>
</evidence>
<evidence type="ECO:0000256" key="4">
    <source>
        <dbReference type="ARBA" id="ARBA00023136"/>
    </source>
</evidence>
<feature type="transmembrane region" description="Helical" evidence="5">
    <location>
        <begin position="104"/>
        <end position="120"/>
    </location>
</feature>
<dbReference type="RefSeq" id="WP_081182242.1">
    <property type="nucleotide sequence ID" value="NZ_MJEA01000002.1"/>
</dbReference>
<feature type="transmembrane region" description="Helical" evidence="5">
    <location>
        <begin position="231"/>
        <end position="250"/>
    </location>
</feature>
<feature type="transmembrane region" description="Helical" evidence="5">
    <location>
        <begin position="175"/>
        <end position="197"/>
    </location>
</feature>
<keyword evidence="2 5" id="KW-0812">Transmembrane</keyword>
<dbReference type="AlphaFoldDB" id="A0A1V8YE82"/>
<gene>
    <name evidence="7" type="ORF">BH747_02680</name>
</gene>
<evidence type="ECO:0000256" key="2">
    <source>
        <dbReference type="ARBA" id="ARBA00022692"/>
    </source>
</evidence>
<name>A0A1V8YE82_9ENTE</name>
<dbReference type="Pfam" id="PF04932">
    <property type="entry name" value="Wzy_C"/>
    <property type="match status" value="1"/>
</dbReference>
<feature type="domain" description="O-antigen ligase-related" evidence="6">
    <location>
        <begin position="215"/>
        <end position="400"/>
    </location>
</feature>
<dbReference type="GO" id="GO:0016020">
    <property type="term" value="C:membrane"/>
    <property type="evidence" value="ECO:0007669"/>
    <property type="project" value="UniProtKB-SubCell"/>
</dbReference>
<comment type="subcellular location">
    <subcellularLocation>
        <location evidence="1">Membrane</location>
        <topology evidence="1">Multi-pass membrane protein</topology>
    </subcellularLocation>
</comment>
<accession>A0A1V8YE82</accession>
<feature type="transmembrane region" description="Helical" evidence="5">
    <location>
        <begin position="132"/>
        <end position="155"/>
    </location>
</feature>
<comment type="caution">
    <text evidence="7">The sequence shown here is derived from an EMBL/GenBank/DDBJ whole genome shotgun (WGS) entry which is preliminary data.</text>
</comment>
<evidence type="ECO:0000313" key="8">
    <source>
        <dbReference type="Proteomes" id="UP000192477"/>
    </source>
</evidence>
<dbReference type="InterPro" id="IPR007016">
    <property type="entry name" value="O-antigen_ligase-rel_domated"/>
</dbReference>
<dbReference type="PANTHER" id="PTHR37422:SF13">
    <property type="entry name" value="LIPOPOLYSACCHARIDE BIOSYNTHESIS PROTEIN PA4999-RELATED"/>
    <property type="match status" value="1"/>
</dbReference>
<feature type="transmembrane region" description="Helical" evidence="5">
    <location>
        <begin position="45"/>
        <end position="65"/>
    </location>
</feature>